<organism evidence="2 3">
    <name type="scientific">Daedalea quercina L-15889</name>
    <dbReference type="NCBI Taxonomy" id="1314783"/>
    <lineage>
        <taxon>Eukaryota</taxon>
        <taxon>Fungi</taxon>
        <taxon>Dikarya</taxon>
        <taxon>Basidiomycota</taxon>
        <taxon>Agaricomycotina</taxon>
        <taxon>Agaricomycetes</taxon>
        <taxon>Polyporales</taxon>
        <taxon>Fomitopsis</taxon>
    </lineage>
</organism>
<dbReference type="EMBL" id="KV429113">
    <property type="protein sequence ID" value="KZT65010.1"/>
    <property type="molecule type" value="Genomic_DNA"/>
</dbReference>
<feature type="region of interest" description="Disordered" evidence="1">
    <location>
        <begin position="150"/>
        <end position="173"/>
    </location>
</feature>
<feature type="compositionally biased region" description="Basic and acidic residues" evidence="1">
    <location>
        <begin position="221"/>
        <end position="245"/>
    </location>
</feature>
<feature type="compositionally biased region" description="Low complexity" evidence="1">
    <location>
        <begin position="275"/>
        <end position="310"/>
    </location>
</feature>
<protein>
    <submittedName>
        <fullName evidence="2">Uncharacterized protein</fullName>
    </submittedName>
</protein>
<dbReference type="Proteomes" id="UP000076727">
    <property type="component" value="Unassembled WGS sequence"/>
</dbReference>
<dbReference type="OrthoDB" id="2803081at2759"/>
<feature type="compositionally biased region" description="Basic residues" evidence="1">
    <location>
        <begin position="253"/>
        <end position="263"/>
    </location>
</feature>
<name>A0A165LYG8_9APHY</name>
<accession>A0A165LYG8</accession>
<feature type="compositionally biased region" description="Basic and acidic residues" evidence="1">
    <location>
        <begin position="315"/>
        <end position="333"/>
    </location>
</feature>
<evidence type="ECO:0000313" key="3">
    <source>
        <dbReference type="Proteomes" id="UP000076727"/>
    </source>
</evidence>
<evidence type="ECO:0000313" key="2">
    <source>
        <dbReference type="EMBL" id="KZT65010.1"/>
    </source>
</evidence>
<feature type="compositionally biased region" description="Polar residues" evidence="1">
    <location>
        <begin position="150"/>
        <end position="165"/>
    </location>
</feature>
<keyword evidence="3" id="KW-1185">Reference proteome</keyword>
<evidence type="ECO:0000256" key="1">
    <source>
        <dbReference type="SAM" id="MobiDB-lite"/>
    </source>
</evidence>
<sequence length="362" mass="39380">MAAVTSHALGVTQAFAGDSRQFGGRTLEWPWYGFWAKSFHGAVDIETVIAGPQSEITKEQLTNDGKIKRKKKIPDFVLHYLRNQGIPRPMAHEGGPNLPKRSGEAVGTYTVGSTNGRLRPSYADIGGVVAIAIFGVCYSWRNVLRDAITDVSSNNDPSWKPSDQPSTDHDDGTNTVAAAALHAMSVAGPSDARPKRQPKPVERYQQYQKHKQLYFTSSEEDSSHPADRKAKQKDKAGTKINDAAKTKAMQGNVKKKGKKKGKAKSAEKPKPLQKAETTPAAHTPGAATLTAGAGSAAAESSSASGSASTSNEQQPKSEDGDEQRREGIEHVPDDEQDWSAWYPWDSIDGRRERVRMFNAVQR</sequence>
<reference evidence="2 3" key="1">
    <citation type="journal article" date="2016" name="Mol. Biol. Evol.">
        <title>Comparative Genomics of Early-Diverging Mushroom-Forming Fungi Provides Insights into the Origins of Lignocellulose Decay Capabilities.</title>
        <authorList>
            <person name="Nagy L.G."/>
            <person name="Riley R."/>
            <person name="Tritt A."/>
            <person name="Adam C."/>
            <person name="Daum C."/>
            <person name="Floudas D."/>
            <person name="Sun H."/>
            <person name="Yadav J.S."/>
            <person name="Pangilinan J."/>
            <person name="Larsson K.H."/>
            <person name="Matsuura K."/>
            <person name="Barry K."/>
            <person name="Labutti K."/>
            <person name="Kuo R."/>
            <person name="Ohm R.A."/>
            <person name="Bhattacharya S.S."/>
            <person name="Shirouzu T."/>
            <person name="Yoshinaga Y."/>
            <person name="Martin F.M."/>
            <person name="Grigoriev I.V."/>
            <person name="Hibbett D.S."/>
        </authorList>
    </citation>
    <scope>NUCLEOTIDE SEQUENCE [LARGE SCALE GENOMIC DNA]</scope>
    <source>
        <strain evidence="2 3">L-15889</strain>
    </source>
</reference>
<proteinExistence type="predicted"/>
<dbReference type="AlphaFoldDB" id="A0A165LYG8"/>
<gene>
    <name evidence="2" type="ORF">DAEQUDRAFT_803192</name>
</gene>
<feature type="region of interest" description="Disordered" evidence="1">
    <location>
        <begin position="185"/>
        <end position="350"/>
    </location>
</feature>